<dbReference type="PANTHER" id="PTHR33044">
    <property type="entry name" value="BIFUNCTIONAL INHIBITOR/LIPID-TRANSFER PROTEIN/SEED STORAGE 2S ALBUMIN SUPERFAMILY PROTEIN-RELATED"/>
    <property type="match status" value="1"/>
</dbReference>
<feature type="region of interest" description="Disordered" evidence="5">
    <location>
        <begin position="164"/>
        <end position="188"/>
    </location>
</feature>
<feature type="domain" description="Bifunctional inhibitor/plant lipid transfer protein/seed storage helical" evidence="7">
    <location>
        <begin position="89"/>
        <end position="146"/>
    </location>
</feature>
<feature type="domain" description="Bifunctional inhibitor/plant lipid transfer protein/seed storage helical" evidence="7">
    <location>
        <begin position="14"/>
        <end position="87"/>
    </location>
</feature>
<evidence type="ECO:0000259" key="7">
    <source>
        <dbReference type="SMART" id="SM00499"/>
    </source>
</evidence>
<reference evidence="8" key="2">
    <citation type="submission" date="2013-04" db="UniProtKB">
        <authorList>
            <consortium name="EnsemblPlants"/>
        </authorList>
    </citation>
    <scope>IDENTIFICATION</scope>
</reference>
<comment type="similarity">
    <text evidence="1">Belongs to the plant LTP family.</text>
</comment>
<feature type="compositionally biased region" description="Low complexity" evidence="5">
    <location>
        <begin position="164"/>
        <end position="186"/>
    </location>
</feature>
<dbReference type="CDD" id="cd00010">
    <property type="entry name" value="AAI_LTSS"/>
    <property type="match status" value="2"/>
</dbReference>
<proteinExistence type="inferred from homology"/>
<dbReference type="InterPro" id="IPR016140">
    <property type="entry name" value="Bifunc_inhib/LTP/seed_store"/>
</dbReference>
<evidence type="ECO:0000256" key="4">
    <source>
        <dbReference type="ARBA" id="ARBA00023180"/>
    </source>
</evidence>
<dbReference type="Proteomes" id="UP000006038">
    <property type="component" value="Chromosome 3"/>
</dbReference>
<dbReference type="InterPro" id="IPR036312">
    <property type="entry name" value="Bifun_inhib/LTP/seed_sf"/>
</dbReference>
<keyword evidence="4" id="KW-0325">Glycoprotein</keyword>
<dbReference type="SUPFAM" id="SSF47699">
    <property type="entry name" value="Bifunctional inhibitor/lipid-transfer protein/seed storage 2S albumin"/>
    <property type="match status" value="2"/>
</dbReference>
<feature type="chain" id="PRO_5003772757" description="Bifunctional inhibitor/plant lipid transfer protein/seed storage helical domain-containing protein" evidence="6">
    <location>
        <begin position="18"/>
        <end position="226"/>
    </location>
</feature>
<dbReference type="AlphaFoldDB" id="J3LKW1"/>
<dbReference type="HOGENOM" id="CLU_089796_5_2_1"/>
<evidence type="ECO:0000256" key="1">
    <source>
        <dbReference type="ARBA" id="ARBA00009748"/>
    </source>
</evidence>
<dbReference type="Pfam" id="PF14368">
    <property type="entry name" value="LTP_2"/>
    <property type="match status" value="2"/>
</dbReference>
<evidence type="ECO:0000256" key="6">
    <source>
        <dbReference type="SAM" id="SignalP"/>
    </source>
</evidence>
<dbReference type="InterPro" id="IPR043325">
    <property type="entry name" value="LTSS"/>
</dbReference>
<keyword evidence="3" id="KW-1015">Disulfide bond</keyword>
<keyword evidence="2 6" id="KW-0732">Signal</keyword>
<evidence type="ECO:0000256" key="5">
    <source>
        <dbReference type="SAM" id="MobiDB-lite"/>
    </source>
</evidence>
<dbReference type="SMART" id="SM00499">
    <property type="entry name" value="AAI"/>
    <property type="match status" value="2"/>
</dbReference>
<dbReference type="EnsemblPlants" id="OB03G16870.1">
    <property type="protein sequence ID" value="OB03G16870.1"/>
    <property type="gene ID" value="OB03G16870"/>
</dbReference>
<organism evidence="8">
    <name type="scientific">Oryza brachyantha</name>
    <name type="common">malo sina</name>
    <dbReference type="NCBI Taxonomy" id="4533"/>
    <lineage>
        <taxon>Eukaryota</taxon>
        <taxon>Viridiplantae</taxon>
        <taxon>Streptophyta</taxon>
        <taxon>Embryophyta</taxon>
        <taxon>Tracheophyta</taxon>
        <taxon>Spermatophyta</taxon>
        <taxon>Magnoliopsida</taxon>
        <taxon>Liliopsida</taxon>
        <taxon>Poales</taxon>
        <taxon>Poaceae</taxon>
        <taxon>BOP clade</taxon>
        <taxon>Oryzoideae</taxon>
        <taxon>Oryzeae</taxon>
        <taxon>Oryzinae</taxon>
        <taxon>Oryza</taxon>
    </lineage>
</organism>
<evidence type="ECO:0000313" key="9">
    <source>
        <dbReference type="Proteomes" id="UP000006038"/>
    </source>
</evidence>
<protein>
    <recommendedName>
        <fullName evidence="7">Bifunctional inhibitor/plant lipid transfer protein/seed storage helical domain-containing protein</fullName>
    </recommendedName>
</protein>
<dbReference type="OMA" id="LCQVFQG"/>
<evidence type="ECO:0000256" key="3">
    <source>
        <dbReference type="ARBA" id="ARBA00023157"/>
    </source>
</evidence>
<dbReference type="Gramene" id="OB03G16870.1">
    <property type="protein sequence ID" value="OB03G16870.1"/>
    <property type="gene ID" value="OB03G16870"/>
</dbReference>
<evidence type="ECO:0000313" key="8">
    <source>
        <dbReference type="EnsemblPlants" id="OB03G16870.1"/>
    </source>
</evidence>
<dbReference type="Gene3D" id="1.10.110.10">
    <property type="entry name" value="Plant lipid-transfer and hydrophobic proteins"/>
    <property type="match status" value="2"/>
</dbReference>
<dbReference type="STRING" id="4533.J3LKW1"/>
<accession>J3LKW1</accession>
<keyword evidence="9" id="KW-1185">Reference proteome</keyword>
<reference evidence="8" key="1">
    <citation type="journal article" date="2013" name="Nat. Commun.">
        <title>Whole-genome sequencing of Oryza brachyantha reveals mechanisms underlying Oryza genome evolution.</title>
        <authorList>
            <person name="Chen J."/>
            <person name="Huang Q."/>
            <person name="Gao D."/>
            <person name="Wang J."/>
            <person name="Lang Y."/>
            <person name="Liu T."/>
            <person name="Li B."/>
            <person name="Bai Z."/>
            <person name="Luis Goicoechea J."/>
            <person name="Liang C."/>
            <person name="Chen C."/>
            <person name="Zhang W."/>
            <person name="Sun S."/>
            <person name="Liao Y."/>
            <person name="Zhang X."/>
            <person name="Yang L."/>
            <person name="Song C."/>
            <person name="Wang M."/>
            <person name="Shi J."/>
            <person name="Liu G."/>
            <person name="Liu J."/>
            <person name="Zhou H."/>
            <person name="Zhou W."/>
            <person name="Yu Q."/>
            <person name="An N."/>
            <person name="Chen Y."/>
            <person name="Cai Q."/>
            <person name="Wang B."/>
            <person name="Liu B."/>
            <person name="Min J."/>
            <person name="Huang Y."/>
            <person name="Wu H."/>
            <person name="Li Z."/>
            <person name="Zhang Y."/>
            <person name="Yin Y."/>
            <person name="Song W."/>
            <person name="Jiang J."/>
            <person name="Jackson S.A."/>
            <person name="Wing R.A."/>
            <person name="Wang J."/>
            <person name="Chen M."/>
        </authorList>
    </citation>
    <scope>NUCLEOTIDE SEQUENCE [LARGE SCALE GENOMIC DNA]</scope>
    <source>
        <strain evidence="8">cv. IRGC 101232</strain>
    </source>
</reference>
<sequence>MAAWSSLLLLLSDCTDALLSLAGCLSYVQEGSTVVRPDPTCCSGLKDVVKKEVACLCQAFQGSQNFGVTLNMTKALQLPAAGKEGSTVVRPDPTCCSGLKDVVKKEVACLCQAFQGSQNFGVTLNMTKALQLPAACKVKTPPFSKCHLSVPGVTGGAPAPAPFFGGLSPSTPSASPAATGSDDSAAVRAPAPSTSAAAVGSKGSAGLALLSAAVIAAAATLLAHRA</sequence>
<evidence type="ECO:0000256" key="2">
    <source>
        <dbReference type="ARBA" id="ARBA00022729"/>
    </source>
</evidence>
<name>J3LKW1_ORYBR</name>
<feature type="signal peptide" evidence="6">
    <location>
        <begin position="1"/>
        <end position="17"/>
    </location>
</feature>
<dbReference type="eggNOG" id="ENOG502S1ZN">
    <property type="taxonomic scope" value="Eukaryota"/>
</dbReference>